<dbReference type="GeneID" id="59148262"/>
<protein>
    <submittedName>
        <fullName evidence="3">CPBP family intramembrane metalloprotease</fullName>
    </submittedName>
</protein>
<evidence type="ECO:0000313" key="4">
    <source>
        <dbReference type="Proteomes" id="UP000594121"/>
    </source>
</evidence>
<proteinExistence type="predicted"/>
<feature type="transmembrane region" description="Helical" evidence="1">
    <location>
        <begin position="145"/>
        <end position="171"/>
    </location>
</feature>
<feature type="transmembrane region" description="Helical" evidence="1">
    <location>
        <begin position="183"/>
        <end position="200"/>
    </location>
</feature>
<dbReference type="EMBL" id="CP062310">
    <property type="protein sequence ID" value="QOJ78916.1"/>
    <property type="molecule type" value="Genomic_DNA"/>
</dbReference>
<dbReference type="GO" id="GO:0008237">
    <property type="term" value="F:metallopeptidase activity"/>
    <property type="evidence" value="ECO:0007669"/>
    <property type="project" value="UniProtKB-KW"/>
</dbReference>
<dbReference type="GO" id="GO:0004175">
    <property type="term" value="F:endopeptidase activity"/>
    <property type="evidence" value="ECO:0007669"/>
    <property type="project" value="UniProtKB-ARBA"/>
</dbReference>
<dbReference type="GO" id="GO:0006508">
    <property type="term" value="P:proteolysis"/>
    <property type="evidence" value="ECO:0007669"/>
    <property type="project" value="UniProtKB-KW"/>
</dbReference>
<feature type="domain" description="CAAX prenyl protease 2/Lysostaphin resistance protein A-like" evidence="2">
    <location>
        <begin position="106"/>
        <end position="186"/>
    </location>
</feature>
<gene>
    <name evidence="3" type="ORF">IG193_00160</name>
</gene>
<organism evidence="3 4">
    <name type="scientific">Infirmifilum lucidum</name>
    <dbReference type="NCBI Taxonomy" id="2776706"/>
    <lineage>
        <taxon>Archaea</taxon>
        <taxon>Thermoproteota</taxon>
        <taxon>Thermoprotei</taxon>
        <taxon>Thermofilales</taxon>
        <taxon>Thermofilaceae</taxon>
        <taxon>Infirmifilum</taxon>
    </lineage>
</organism>
<dbReference type="InParanoid" id="A0A7L9FJ38"/>
<dbReference type="AlphaFoldDB" id="A0A7L9FJ38"/>
<keyword evidence="3" id="KW-0482">Metalloprotease</keyword>
<evidence type="ECO:0000259" key="2">
    <source>
        <dbReference type="Pfam" id="PF02517"/>
    </source>
</evidence>
<evidence type="ECO:0000313" key="3">
    <source>
        <dbReference type="EMBL" id="QOJ78916.1"/>
    </source>
</evidence>
<dbReference type="RefSeq" id="WP_192818888.1">
    <property type="nucleotide sequence ID" value="NZ_CP062310.1"/>
</dbReference>
<keyword evidence="3" id="KW-0645">Protease</keyword>
<reference evidence="3 4" key="1">
    <citation type="submission" date="2020-10" db="EMBL/GenBank/DDBJ databases">
        <title>Thermofilum lucidum 3507LT sp. nov. a novel member of Thermofilaceae family isolated from Chile hot spring, and proposal of description order Thermofilales.</title>
        <authorList>
            <person name="Zayulina K.S."/>
            <person name="Elcheninov A.G."/>
            <person name="Toshchakov S.V."/>
            <person name="Kublanov I.V."/>
        </authorList>
    </citation>
    <scope>NUCLEOTIDE SEQUENCE [LARGE SCALE GENOMIC DNA]</scope>
    <source>
        <strain evidence="3 4">3507LT</strain>
    </source>
</reference>
<dbReference type="GO" id="GO:0080120">
    <property type="term" value="P:CAAX-box protein maturation"/>
    <property type="evidence" value="ECO:0007669"/>
    <property type="project" value="UniProtKB-ARBA"/>
</dbReference>
<keyword evidence="1" id="KW-0812">Transmembrane</keyword>
<dbReference type="KEGG" id="thel:IG193_00160"/>
<sequence length="201" mass="21820">MGRRFTRLDALLVALPWLLFAVPFQLARPRLVEAMSAVSILLALGVLATGRASISLKGIRWVPYSLGSAVALYLVFLAGGVFARTTGMWWQVEAVYSSVRPGALQLAGVFFLGLAEEVYWRGYVQGYVVKRVLGKGWWLSTVPYSLVHFVSGMPLLILAAIPVGLIFGLVAERAGVVASGLGHSLWLYLVLYVLPVTVVLS</sequence>
<dbReference type="InterPro" id="IPR003675">
    <property type="entry name" value="Rce1/LyrA-like_dom"/>
</dbReference>
<name>A0A7L9FJ38_9CREN</name>
<dbReference type="Proteomes" id="UP000594121">
    <property type="component" value="Chromosome"/>
</dbReference>
<accession>A0A7L9FJ38</accession>
<keyword evidence="1" id="KW-0472">Membrane</keyword>
<feature type="transmembrane region" description="Helical" evidence="1">
    <location>
        <begin position="61"/>
        <end position="83"/>
    </location>
</feature>
<dbReference type="Pfam" id="PF02517">
    <property type="entry name" value="Rce1-like"/>
    <property type="match status" value="1"/>
</dbReference>
<feature type="transmembrane region" description="Helical" evidence="1">
    <location>
        <begin position="37"/>
        <end position="54"/>
    </location>
</feature>
<keyword evidence="4" id="KW-1185">Reference proteome</keyword>
<evidence type="ECO:0000256" key="1">
    <source>
        <dbReference type="SAM" id="Phobius"/>
    </source>
</evidence>
<keyword evidence="3" id="KW-0378">Hydrolase</keyword>
<keyword evidence="1" id="KW-1133">Transmembrane helix</keyword>